<evidence type="ECO:0000256" key="1">
    <source>
        <dbReference type="ARBA" id="ARBA00008894"/>
    </source>
</evidence>
<dbReference type="GO" id="GO:0043531">
    <property type="term" value="F:ADP binding"/>
    <property type="evidence" value="ECO:0007669"/>
    <property type="project" value="InterPro"/>
</dbReference>
<dbReference type="RefSeq" id="XP_018856479.1">
    <property type="nucleotide sequence ID" value="XM_019000934.2"/>
</dbReference>
<organism evidence="10 11">
    <name type="scientific">Juglans regia</name>
    <name type="common">English walnut</name>
    <dbReference type="NCBI Taxonomy" id="51240"/>
    <lineage>
        <taxon>Eukaryota</taxon>
        <taxon>Viridiplantae</taxon>
        <taxon>Streptophyta</taxon>
        <taxon>Embryophyta</taxon>
        <taxon>Tracheophyta</taxon>
        <taxon>Spermatophyta</taxon>
        <taxon>Magnoliopsida</taxon>
        <taxon>eudicotyledons</taxon>
        <taxon>Gunneridae</taxon>
        <taxon>Pentapetalae</taxon>
        <taxon>rosids</taxon>
        <taxon>fabids</taxon>
        <taxon>Fagales</taxon>
        <taxon>Juglandaceae</taxon>
        <taxon>Juglans</taxon>
    </lineage>
</organism>
<feature type="domain" description="NB-ARC" evidence="8">
    <location>
        <begin position="161"/>
        <end position="323"/>
    </location>
</feature>
<comment type="similarity">
    <text evidence="1">Belongs to the disease resistance NB-LRR family.</text>
</comment>
<evidence type="ECO:0000256" key="2">
    <source>
        <dbReference type="ARBA" id="ARBA00022614"/>
    </source>
</evidence>
<dbReference type="Gramene" id="Jr15_06580_p1">
    <property type="protein sequence ID" value="cds.Jr15_06580_p1"/>
    <property type="gene ID" value="Jr15_06580"/>
</dbReference>
<dbReference type="InterPro" id="IPR027417">
    <property type="entry name" value="P-loop_NTPase"/>
</dbReference>
<keyword evidence="7" id="KW-0175">Coiled coil</keyword>
<evidence type="ECO:0000313" key="11">
    <source>
        <dbReference type="RefSeq" id="XP_018856479.1"/>
    </source>
</evidence>
<protein>
    <submittedName>
        <fullName evidence="11 12">Probable disease resistance protein At4g27220</fullName>
    </submittedName>
</protein>
<evidence type="ECO:0000256" key="7">
    <source>
        <dbReference type="SAM" id="Coils"/>
    </source>
</evidence>
<dbReference type="AlphaFoldDB" id="A0A2I4HJY7"/>
<evidence type="ECO:0000313" key="10">
    <source>
        <dbReference type="Proteomes" id="UP000235220"/>
    </source>
</evidence>
<dbReference type="RefSeq" id="XP_018856481.1">
    <property type="nucleotide sequence ID" value="XM_019000936.2"/>
</dbReference>
<evidence type="ECO:0000259" key="9">
    <source>
        <dbReference type="Pfam" id="PF23247"/>
    </source>
</evidence>
<dbReference type="PRINTS" id="PR00364">
    <property type="entry name" value="DISEASERSIST"/>
</dbReference>
<dbReference type="Gene3D" id="1.10.10.10">
    <property type="entry name" value="Winged helix-like DNA-binding domain superfamily/Winged helix DNA-binding domain"/>
    <property type="match status" value="1"/>
</dbReference>
<evidence type="ECO:0000313" key="12">
    <source>
        <dbReference type="RefSeq" id="XP_018856481.1"/>
    </source>
</evidence>
<dbReference type="InterPro" id="IPR032675">
    <property type="entry name" value="LRR_dom_sf"/>
</dbReference>
<feature type="domain" description="Disease resistance protein At4g27190-like leucine-rich repeats" evidence="9">
    <location>
        <begin position="859"/>
        <end position="969"/>
    </location>
</feature>
<keyword evidence="2" id="KW-0433">Leucine-rich repeat</keyword>
<dbReference type="PANTHER" id="PTHR33463:SF203">
    <property type="entry name" value="AAA+ ATPASE DOMAIN-CONTAINING PROTEIN"/>
    <property type="match status" value="1"/>
</dbReference>
<dbReference type="OrthoDB" id="1747797at2759"/>
<dbReference type="InterPro" id="IPR057135">
    <property type="entry name" value="At4g27190-like_LRR"/>
</dbReference>
<dbReference type="Pfam" id="PF00931">
    <property type="entry name" value="NB-ARC"/>
    <property type="match status" value="1"/>
</dbReference>
<evidence type="ECO:0000256" key="5">
    <source>
        <dbReference type="ARBA" id="ARBA00022821"/>
    </source>
</evidence>
<dbReference type="InterPro" id="IPR042197">
    <property type="entry name" value="Apaf_helical"/>
</dbReference>
<dbReference type="GeneID" id="109018755"/>
<evidence type="ECO:0000256" key="3">
    <source>
        <dbReference type="ARBA" id="ARBA00022737"/>
    </source>
</evidence>
<keyword evidence="5" id="KW-0611">Plant defense</keyword>
<dbReference type="SUPFAM" id="SSF52540">
    <property type="entry name" value="P-loop containing nucleoside triphosphate hydrolases"/>
    <property type="match status" value="1"/>
</dbReference>
<evidence type="ECO:0000256" key="4">
    <source>
        <dbReference type="ARBA" id="ARBA00022741"/>
    </source>
</evidence>
<reference evidence="11 12" key="1">
    <citation type="submission" date="2025-04" db="UniProtKB">
        <authorList>
            <consortium name="RefSeq"/>
        </authorList>
    </citation>
    <scope>IDENTIFICATION</scope>
    <source>
        <tissue evidence="11 12">Leaves</tissue>
    </source>
</reference>
<dbReference type="SUPFAM" id="SSF52058">
    <property type="entry name" value="L domain-like"/>
    <property type="match status" value="1"/>
</dbReference>
<keyword evidence="10" id="KW-1185">Reference proteome</keyword>
<keyword evidence="3" id="KW-0677">Repeat</keyword>
<dbReference type="GO" id="GO:0006952">
    <property type="term" value="P:defense response"/>
    <property type="evidence" value="ECO:0007669"/>
    <property type="project" value="UniProtKB-KW"/>
</dbReference>
<dbReference type="Gene3D" id="3.40.50.300">
    <property type="entry name" value="P-loop containing nucleotide triphosphate hydrolases"/>
    <property type="match status" value="1"/>
</dbReference>
<keyword evidence="4" id="KW-0547">Nucleotide-binding</keyword>
<dbReference type="GO" id="GO:0005524">
    <property type="term" value="F:ATP binding"/>
    <property type="evidence" value="ECO:0007669"/>
    <property type="project" value="UniProtKB-KW"/>
</dbReference>
<keyword evidence="6" id="KW-0067">ATP-binding</keyword>
<accession>A0A2I4HJY7</accession>
<dbReference type="InterPro" id="IPR002182">
    <property type="entry name" value="NB-ARC"/>
</dbReference>
<proteinExistence type="inferred from homology"/>
<evidence type="ECO:0000256" key="6">
    <source>
        <dbReference type="ARBA" id="ARBA00022840"/>
    </source>
</evidence>
<dbReference type="Gene3D" id="3.80.10.10">
    <property type="entry name" value="Ribonuclease Inhibitor"/>
    <property type="match status" value="2"/>
</dbReference>
<gene>
    <name evidence="11 12" type="primary">LOC109018755</name>
</gene>
<evidence type="ECO:0000259" key="8">
    <source>
        <dbReference type="Pfam" id="PF00931"/>
    </source>
</evidence>
<dbReference type="KEGG" id="jre:109018755"/>
<feature type="coiled-coil region" evidence="7">
    <location>
        <begin position="28"/>
        <end position="90"/>
    </location>
</feature>
<dbReference type="PANTHER" id="PTHR33463">
    <property type="entry name" value="NB-ARC DOMAIN-CONTAINING PROTEIN-RELATED"/>
    <property type="match status" value="1"/>
</dbReference>
<dbReference type="InterPro" id="IPR050905">
    <property type="entry name" value="Plant_NBS-LRR"/>
</dbReference>
<name>A0A2I4HJY7_JUGRE</name>
<dbReference type="Proteomes" id="UP000235220">
    <property type="component" value="Chromosome 15"/>
</dbReference>
<sequence length="1096" mass="124611">MESCILTIVGKIVADLFSPLIGEQFGYIISYQSNIAILEDKIRELSGKEKAVQRSIDEAQQERKEVPSEVQTWQANVEKQIEEAQKFLQEEDVEASRMCLNGWCPDLKLRYSLSKEAQKNTQAIDDLLKKGGKHDRVYNTPPPLEVRSSPTGWFKDFESRKSTIQDVLDALKNDKIDMVALCGMGGIGKTEMAKEIERRVKSENLFHKVAIAVVSQKPSLTKIQGELAEMLGPKLEAESLHVRANELYSRLTKNKNVLVILDDVWEHLDLGAIGVIDAVKQKSCKILLTSRNEEACNAMRIQKIFPVGLLSEEEAWNLFVEIAGDCINTSDLISIAKKVAEECARLPLAIAIVGGALRNKSDKKEWKAALQQLIISNPKNISGQQKVYSNIEFSYNYLESDEAKSCFLLCCLYPEDFNVPIEDLVRYGVVKRFLMGTVEQTRELVHTIVKNLIRSNLLLDGDWMEYVKMHDVVRDVAISIASRDENGFMVVLHEELEEWPQNDRFDSYTTISLLLGEMKWHPTELKCPRLQLLRLSRFNHSKTFPDNLFDGMKELKMLSLQDRGSSLTTLPPSIQILQNLRMLNLEFCCLGDVSAIGTLGNLEILDFSYSKIEELPLEIGKLSRLKLLDMSGCRSLKRIAAGVLSGLSRLEELYVDGFRNWGRTTTMEGNGEVTNNNASLTELIPYSNQLVVLEISVPSISCLPKELYFSNSNFRFRIHIGIDYVLENEDYLFENTLRLKVEDASDLGEYREIRSLLKKAVDLTLNIVKNLKHIWFEKEQKGILPCSLKNLTIYGSRDLEYLLEATSDSTPPNPFHLLRSLELVNLPRLIGICNSTNSVEITLTKEEEQNVSETENQAKMLSLFQYNLIESLTKLEELVAHRCDSLEAIFELEGLNAEESNIFNNLTMLSLEDLPKLLHIWKKGPRDIKGFNYLRFLQVWGCDSLKCLFTPSIAKLLVKLEKIDVHRCNEMEEILGKELGEEENRDVIAFPLMKTLELADLQKLECFYSEDNHAFEWPSLDNITIGGCPKLKMFVSTSTNTPKLKGVLHMKSRTFQPMVEGDLNATIQHIIKGKGFDQLDEFYPSSMFPQLPRRAA</sequence>
<dbReference type="Gene3D" id="1.10.8.430">
    <property type="entry name" value="Helical domain of apoptotic protease-activating factors"/>
    <property type="match status" value="1"/>
</dbReference>
<dbReference type="Pfam" id="PF23247">
    <property type="entry name" value="LRR_RPS2"/>
    <property type="match status" value="1"/>
</dbReference>
<dbReference type="InterPro" id="IPR036388">
    <property type="entry name" value="WH-like_DNA-bd_sf"/>
</dbReference>